<organism evidence="2 3">
    <name type="scientific">Diplodia seriata</name>
    <dbReference type="NCBI Taxonomy" id="420778"/>
    <lineage>
        <taxon>Eukaryota</taxon>
        <taxon>Fungi</taxon>
        <taxon>Dikarya</taxon>
        <taxon>Ascomycota</taxon>
        <taxon>Pezizomycotina</taxon>
        <taxon>Dothideomycetes</taxon>
        <taxon>Dothideomycetes incertae sedis</taxon>
        <taxon>Botryosphaeriales</taxon>
        <taxon>Botryosphaeriaceae</taxon>
        <taxon>Diplodia</taxon>
    </lineage>
</organism>
<evidence type="ECO:0000256" key="1">
    <source>
        <dbReference type="SAM" id="MobiDB-lite"/>
    </source>
</evidence>
<protein>
    <submittedName>
        <fullName evidence="2">Uncharacterized protein</fullName>
    </submittedName>
</protein>
<dbReference type="EMBL" id="JAJVCZ030000001">
    <property type="protein sequence ID" value="KAL0264770.1"/>
    <property type="molecule type" value="Genomic_DNA"/>
</dbReference>
<reference evidence="2 3" key="1">
    <citation type="submission" date="2024-02" db="EMBL/GenBank/DDBJ databases">
        <title>De novo assembly and annotation of 12 fungi associated with fruit tree decline syndrome in Ontario, Canada.</title>
        <authorList>
            <person name="Sulman M."/>
            <person name="Ellouze W."/>
            <person name="Ilyukhin E."/>
        </authorList>
    </citation>
    <scope>NUCLEOTIDE SEQUENCE [LARGE SCALE GENOMIC DNA]</scope>
    <source>
        <strain evidence="2 3">FDS-637</strain>
    </source>
</reference>
<keyword evidence="3" id="KW-1185">Reference proteome</keyword>
<dbReference type="GeneID" id="92004807"/>
<evidence type="ECO:0000313" key="2">
    <source>
        <dbReference type="EMBL" id="KAL0264770.1"/>
    </source>
</evidence>
<accession>A0ABR3CW30</accession>
<comment type="caution">
    <text evidence="2">The sequence shown here is derived from an EMBL/GenBank/DDBJ whole genome shotgun (WGS) entry which is preliminary data.</text>
</comment>
<feature type="region of interest" description="Disordered" evidence="1">
    <location>
        <begin position="138"/>
        <end position="160"/>
    </location>
</feature>
<feature type="compositionally biased region" description="Low complexity" evidence="1">
    <location>
        <begin position="70"/>
        <end position="95"/>
    </location>
</feature>
<sequence length="248" mass="25089">MAQTTAFITPPSSIPVAPMLSTITTTANATAASNNGLGTAGPAGPATPGTAGAARSQKPAFPNSARKRNATGTTTTNATANNNSNNRRASAATAAVHGQLALPGASGERGTNSNGNGVGGRHHYRGGGIIRSQLAMSHNSGGMRRNGGGAMPMPSPQPQLQLPLPSPQLSLLSTLSLPGNVVGMSAENTAAALRGGGEGEREQGEEEEVQKEKEEEGKTRPEESGGKTGGKDPYGMFMKDVVEYAGND</sequence>
<dbReference type="Proteomes" id="UP001430584">
    <property type="component" value="Unassembled WGS sequence"/>
</dbReference>
<feature type="compositionally biased region" description="Basic and acidic residues" evidence="1">
    <location>
        <begin position="210"/>
        <end position="225"/>
    </location>
</feature>
<name>A0ABR3CW30_9PEZI</name>
<gene>
    <name evidence="2" type="ORF">SLS55_000722</name>
</gene>
<dbReference type="RefSeq" id="XP_066637510.1">
    <property type="nucleotide sequence ID" value="XM_066772231.1"/>
</dbReference>
<evidence type="ECO:0000313" key="3">
    <source>
        <dbReference type="Proteomes" id="UP001430584"/>
    </source>
</evidence>
<feature type="region of interest" description="Disordered" evidence="1">
    <location>
        <begin position="192"/>
        <end position="248"/>
    </location>
</feature>
<feature type="compositionally biased region" description="Low complexity" evidence="1">
    <location>
        <begin position="34"/>
        <end position="54"/>
    </location>
</feature>
<feature type="region of interest" description="Disordered" evidence="1">
    <location>
        <begin position="34"/>
        <end position="125"/>
    </location>
</feature>
<proteinExistence type="predicted"/>